<comment type="caution">
    <text evidence="1">The sequence shown here is derived from an EMBL/GenBank/DDBJ whole genome shotgun (WGS) entry which is preliminary data.</text>
</comment>
<dbReference type="OrthoDB" id="9814432at2"/>
<gene>
    <name evidence="1" type="ORF">BXT89_05155</name>
</gene>
<evidence type="ECO:0000313" key="1">
    <source>
        <dbReference type="EMBL" id="ONM44909.1"/>
    </source>
</evidence>
<name>A0A1S8DJ61_9GAMM</name>
<dbReference type="STRING" id="254161.SAMN05216256_11276"/>
<dbReference type="InterPro" id="IPR049708">
    <property type="entry name" value="PP0621-like"/>
</dbReference>
<sequence length="80" mass="9460">MGLIKLIFLALLVWFALRLWRGLQRQQATQRQQQSARAQQEPPLMVRCAQCQVHLPQDSALRANNHWYCCAEHRDEHSQH</sequence>
<dbReference type="NCBIfam" id="NF041023">
    <property type="entry name" value="PP0621_fam"/>
    <property type="match status" value="1"/>
</dbReference>
<protein>
    <submittedName>
        <fullName evidence="1">Uncharacterized protein</fullName>
    </submittedName>
</protein>
<organism evidence="1 2">
    <name type="scientific">Halopseudomonas pachastrellae</name>
    <dbReference type="NCBI Taxonomy" id="254161"/>
    <lineage>
        <taxon>Bacteria</taxon>
        <taxon>Pseudomonadati</taxon>
        <taxon>Pseudomonadota</taxon>
        <taxon>Gammaproteobacteria</taxon>
        <taxon>Pseudomonadales</taxon>
        <taxon>Pseudomonadaceae</taxon>
        <taxon>Halopseudomonas</taxon>
    </lineage>
</organism>
<accession>A0A1S8DJ61</accession>
<dbReference type="EMBL" id="MUBC01000008">
    <property type="protein sequence ID" value="ONM44909.1"/>
    <property type="molecule type" value="Genomic_DNA"/>
</dbReference>
<dbReference type="RefSeq" id="WP_083725390.1">
    <property type="nucleotide sequence ID" value="NZ_FOUD01000012.1"/>
</dbReference>
<reference evidence="1 2" key="1">
    <citation type="submission" date="2017-01" db="EMBL/GenBank/DDBJ databases">
        <title>Draft genome sequence of Pseudomonas pachastrellae type strain CCUG 46540T from a deep sea.</title>
        <authorList>
            <person name="Gomila M."/>
            <person name="Mulet M."/>
            <person name="Lalucat J."/>
            <person name="Garcia-Valdes E."/>
        </authorList>
    </citation>
    <scope>NUCLEOTIDE SEQUENCE [LARGE SCALE GENOMIC DNA]</scope>
    <source>
        <strain evidence="1 2">CCUG 46540</strain>
    </source>
</reference>
<dbReference type="AlphaFoldDB" id="A0A1S8DJ61"/>
<proteinExistence type="predicted"/>
<evidence type="ECO:0000313" key="2">
    <source>
        <dbReference type="Proteomes" id="UP000242847"/>
    </source>
</evidence>
<keyword evidence="2" id="KW-1185">Reference proteome</keyword>
<dbReference type="Proteomes" id="UP000242847">
    <property type="component" value="Unassembled WGS sequence"/>
</dbReference>